<gene>
    <name evidence="9" type="ORF">GGQ61_003730</name>
</gene>
<dbReference type="RefSeq" id="WP_183776010.1">
    <property type="nucleotide sequence ID" value="NZ_JACIDK010000006.1"/>
</dbReference>
<dbReference type="Pfam" id="PF02652">
    <property type="entry name" value="Lactate_perm"/>
    <property type="match status" value="1"/>
</dbReference>
<feature type="transmembrane region" description="Helical" evidence="8">
    <location>
        <begin position="434"/>
        <end position="453"/>
    </location>
</feature>
<dbReference type="GO" id="GO:0015295">
    <property type="term" value="F:solute:proton symporter activity"/>
    <property type="evidence" value="ECO:0007669"/>
    <property type="project" value="TreeGrafter"/>
</dbReference>
<feature type="transmembrane region" description="Helical" evidence="8">
    <location>
        <begin position="521"/>
        <end position="541"/>
    </location>
</feature>
<keyword evidence="8" id="KW-0997">Cell inner membrane</keyword>
<comment type="caution">
    <text evidence="9">The sequence shown here is derived from an EMBL/GenBank/DDBJ whole genome shotgun (WGS) entry which is preliminary data.</text>
</comment>
<comment type="subcellular location">
    <subcellularLocation>
        <location evidence="8">Cell inner membrane</location>
        <topology evidence="8">Multi-pass membrane protein</topology>
    </subcellularLocation>
    <subcellularLocation>
        <location evidence="1">Cell membrane</location>
        <topology evidence="1">Multi-pass membrane protein</topology>
    </subcellularLocation>
</comment>
<comment type="similarity">
    <text evidence="2 8">Belongs to the lactate permease family.</text>
</comment>
<dbReference type="GO" id="GO:0015129">
    <property type="term" value="F:lactate transmembrane transporter activity"/>
    <property type="evidence" value="ECO:0007669"/>
    <property type="project" value="UniProtKB-UniRule"/>
</dbReference>
<proteinExistence type="inferred from homology"/>
<keyword evidence="5 8" id="KW-0812">Transmembrane</keyword>
<evidence type="ECO:0000256" key="1">
    <source>
        <dbReference type="ARBA" id="ARBA00004651"/>
    </source>
</evidence>
<keyword evidence="7 8" id="KW-0472">Membrane</keyword>
<name>A0A840A6K4_9CAUL</name>
<dbReference type="EMBL" id="JACIDK010000006">
    <property type="protein sequence ID" value="MBB3892992.1"/>
    <property type="molecule type" value="Genomic_DNA"/>
</dbReference>
<evidence type="ECO:0000256" key="6">
    <source>
        <dbReference type="ARBA" id="ARBA00022989"/>
    </source>
</evidence>
<keyword evidence="4" id="KW-1003">Cell membrane</keyword>
<feature type="transmembrane region" description="Helical" evidence="8">
    <location>
        <begin position="385"/>
        <end position="407"/>
    </location>
</feature>
<evidence type="ECO:0000256" key="8">
    <source>
        <dbReference type="RuleBase" id="RU365092"/>
    </source>
</evidence>
<evidence type="ECO:0000313" key="9">
    <source>
        <dbReference type="EMBL" id="MBB3892992.1"/>
    </source>
</evidence>
<evidence type="ECO:0000256" key="2">
    <source>
        <dbReference type="ARBA" id="ARBA00010100"/>
    </source>
</evidence>
<feature type="transmembrane region" description="Helical" evidence="8">
    <location>
        <begin position="491"/>
        <end position="509"/>
    </location>
</feature>
<feature type="transmembrane region" description="Helical" evidence="8">
    <location>
        <begin position="353"/>
        <end position="373"/>
    </location>
</feature>
<dbReference type="InterPro" id="IPR003804">
    <property type="entry name" value="Lactate_perm"/>
</dbReference>
<dbReference type="NCBIfam" id="TIGR00795">
    <property type="entry name" value="lctP"/>
    <property type="match status" value="1"/>
</dbReference>
<comment type="function">
    <text evidence="8">Uptake of L-lactate across the membrane. Can also transport D-lactate and glycolate.</text>
</comment>
<evidence type="ECO:0000256" key="4">
    <source>
        <dbReference type="ARBA" id="ARBA00022475"/>
    </source>
</evidence>
<reference evidence="9 10" key="1">
    <citation type="submission" date="2020-08" db="EMBL/GenBank/DDBJ databases">
        <title>Genomic Encyclopedia of Type Strains, Phase IV (KMG-IV): sequencing the most valuable type-strain genomes for metagenomic binning, comparative biology and taxonomic classification.</title>
        <authorList>
            <person name="Goeker M."/>
        </authorList>
    </citation>
    <scope>NUCLEOTIDE SEQUENCE [LARGE SCALE GENOMIC DNA]</scope>
    <source>
        <strain evidence="9 10">DSM 21793</strain>
    </source>
</reference>
<feature type="transmembrane region" description="Helical" evidence="8">
    <location>
        <begin position="310"/>
        <end position="331"/>
    </location>
</feature>
<accession>A0A840A6K4</accession>
<dbReference type="PANTHER" id="PTHR30003:SF0">
    <property type="entry name" value="GLYCOLATE PERMEASE GLCA-RELATED"/>
    <property type="match status" value="1"/>
</dbReference>
<dbReference type="AlphaFoldDB" id="A0A840A6K4"/>
<feature type="transmembrane region" description="Helical" evidence="8">
    <location>
        <begin position="465"/>
        <end position="485"/>
    </location>
</feature>
<keyword evidence="10" id="KW-1185">Reference proteome</keyword>
<dbReference type="Proteomes" id="UP000530564">
    <property type="component" value="Unassembled WGS sequence"/>
</dbReference>
<feature type="transmembrane region" description="Helical" evidence="8">
    <location>
        <begin position="191"/>
        <end position="218"/>
    </location>
</feature>
<evidence type="ECO:0000256" key="5">
    <source>
        <dbReference type="ARBA" id="ARBA00022692"/>
    </source>
</evidence>
<evidence type="ECO:0000313" key="10">
    <source>
        <dbReference type="Proteomes" id="UP000530564"/>
    </source>
</evidence>
<dbReference type="PANTHER" id="PTHR30003">
    <property type="entry name" value="L-LACTATE PERMEASE"/>
    <property type="match status" value="1"/>
</dbReference>
<evidence type="ECO:0000256" key="3">
    <source>
        <dbReference type="ARBA" id="ARBA00022448"/>
    </source>
</evidence>
<keyword evidence="3 8" id="KW-0813">Transport</keyword>
<feature type="transmembrane region" description="Helical" evidence="8">
    <location>
        <begin position="154"/>
        <end position="171"/>
    </location>
</feature>
<sequence>MLILAGLTPLMAVFGLLVVLRLPAARAMPLSLALTAGVAVLIWKVPVRHVVAAGIEGALIAASILWIVFGAVLLLKILNASGGLAAIRRGFTHITPDPRVQVILIAWLFGAFLEGAAGFGTPAAVTAPLLVALGFTPLSAVVLALVADSSPVSFGALGTPVVVGLAEGLKTTGSGPAGLTAAGEPGFLEAVVLQAVSIDVFVGAFVPLIMVVMLTRFFHPRRSWSEGLEIWRFAIFAGLAFTLPALAAAVLLGPEFPSLIGALVGLAVTIPVARLGLLLPPRLVSWPEPPRSTDALVGSTMSLGRAWAPYLLLAGLLLVTRIDLLPLRTWLREVSVSWDRILGTEIGASFEPFYSPGTVFIVVALLTLPLHHLGLQRSGSALREAGGALVGSVAALGSAVPMVRIFIHSGFNDAGLASMPVELARAAADLTGSAWPLVAPVIGAFGAFLSGSATFSNMMFAQFQLVAAENAGVPATIVLAAQMLGANAGNMISVVNVVSAAAVVGLLRHEGAIIRFTLPPMLIYCLASGMIALLLVTRGVAP</sequence>
<feature type="transmembrane region" description="Helical" evidence="8">
    <location>
        <begin position="259"/>
        <end position="279"/>
    </location>
</feature>
<dbReference type="GO" id="GO:0005886">
    <property type="term" value="C:plasma membrane"/>
    <property type="evidence" value="ECO:0007669"/>
    <property type="project" value="UniProtKB-SubCell"/>
</dbReference>
<feature type="transmembrane region" description="Helical" evidence="8">
    <location>
        <begin position="230"/>
        <end position="253"/>
    </location>
</feature>
<protein>
    <recommendedName>
        <fullName evidence="8">L-lactate permease</fullName>
    </recommendedName>
</protein>
<keyword evidence="6 8" id="KW-1133">Transmembrane helix</keyword>
<feature type="transmembrane region" description="Helical" evidence="8">
    <location>
        <begin position="125"/>
        <end position="147"/>
    </location>
</feature>
<feature type="transmembrane region" description="Helical" evidence="8">
    <location>
        <begin position="99"/>
        <end position="119"/>
    </location>
</feature>
<evidence type="ECO:0000256" key="7">
    <source>
        <dbReference type="ARBA" id="ARBA00023136"/>
    </source>
</evidence>
<feature type="transmembrane region" description="Helical" evidence="8">
    <location>
        <begin position="51"/>
        <end position="78"/>
    </location>
</feature>
<organism evidence="9 10">
    <name type="scientific">Phenylobacterium haematophilum</name>
    <dbReference type="NCBI Taxonomy" id="98513"/>
    <lineage>
        <taxon>Bacteria</taxon>
        <taxon>Pseudomonadati</taxon>
        <taxon>Pseudomonadota</taxon>
        <taxon>Alphaproteobacteria</taxon>
        <taxon>Caulobacterales</taxon>
        <taxon>Caulobacteraceae</taxon>
        <taxon>Phenylobacterium</taxon>
    </lineage>
</organism>